<dbReference type="Gene3D" id="2.160.20.10">
    <property type="entry name" value="Single-stranded right-handed beta-helix, Pectin lyase-like"/>
    <property type="match status" value="1"/>
</dbReference>
<dbReference type="AlphaFoldDB" id="A0A6I1GRB1"/>
<dbReference type="InterPro" id="IPR012334">
    <property type="entry name" value="Pectin_lyas_fold"/>
</dbReference>
<evidence type="ECO:0000256" key="1">
    <source>
        <dbReference type="SAM" id="MobiDB-lite"/>
    </source>
</evidence>
<organism evidence="2 3">
    <name type="scientific">Bifidobacterium leontopitheci</name>
    <dbReference type="NCBI Taxonomy" id="2650774"/>
    <lineage>
        <taxon>Bacteria</taxon>
        <taxon>Bacillati</taxon>
        <taxon>Actinomycetota</taxon>
        <taxon>Actinomycetes</taxon>
        <taxon>Bifidobacteriales</taxon>
        <taxon>Bifidobacteriaceae</taxon>
        <taxon>Bifidobacterium</taxon>
    </lineage>
</organism>
<name>A0A6I1GRB1_9BIFI</name>
<reference evidence="2 3" key="1">
    <citation type="submission" date="2019-09" db="EMBL/GenBank/DDBJ databases">
        <title>Characterization of the phylogenetic diversity of two novel species belonging to the genus Bifidobacterium: Bifidobacterium cebidarum sp. nov. and Bifidobacterium leontopitheci sp. nov.</title>
        <authorList>
            <person name="Lugli G.A."/>
            <person name="Duranti S."/>
            <person name="Milani C."/>
            <person name="Turroni F."/>
            <person name="Ventura M."/>
        </authorList>
    </citation>
    <scope>NUCLEOTIDE SEQUENCE [LARGE SCALE GENOMIC DNA]</scope>
    <source>
        <strain evidence="2 3">LMG 31471</strain>
    </source>
</reference>
<feature type="compositionally biased region" description="Basic and acidic residues" evidence="1">
    <location>
        <begin position="17"/>
        <end position="26"/>
    </location>
</feature>
<evidence type="ECO:0000313" key="2">
    <source>
        <dbReference type="EMBL" id="KAB7790678.1"/>
    </source>
</evidence>
<dbReference type="RefSeq" id="WP_152234138.1">
    <property type="nucleotide sequence ID" value="NZ_JBHSKZ010000027.1"/>
</dbReference>
<accession>A0A6I1GRB1</accession>
<keyword evidence="3" id="KW-1185">Reference proteome</keyword>
<dbReference type="Proteomes" id="UP000441772">
    <property type="component" value="Unassembled WGS sequence"/>
</dbReference>
<comment type="caution">
    <text evidence="2">The sequence shown here is derived from an EMBL/GenBank/DDBJ whole genome shotgun (WGS) entry which is preliminary data.</text>
</comment>
<dbReference type="Pfam" id="PF12541">
    <property type="entry name" value="DUF3737"/>
    <property type="match status" value="1"/>
</dbReference>
<dbReference type="InterPro" id="IPR022208">
    <property type="entry name" value="DUF3737"/>
</dbReference>
<gene>
    <name evidence="2" type="ORF">F7D09_0784</name>
</gene>
<feature type="region of interest" description="Disordered" evidence="1">
    <location>
        <begin position="1"/>
        <end position="37"/>
    </location>
</feature>
<proteinExistence type="predicted"/>
<protein>
    <submittedName>
        <fullName evidence="2">Hydrogenase</fullName>
    </submittedName>
</protein>
<sequence>MGESTVETKAGQRPRTLRSDAARADAARTGVTRSGGAQTVVQPAAGGARTVRQQRLTGERAEFFAHDVTYVDTIFADGESPLKHARGVTLRGVSFQWKYPLWYCSGVDVRDSTWFEMARAGVWYTEHMVVEDSTIEAPKNFRRCRDLTLRGVDLTHAEETLWACSDVTLHDVVARGDYFGMNCENVTAERLRLVGNYPFDGAHDVIVRDSRLVSKDAFWNCENVTVEHSTISGEYLGWNSRNLTFIDCTIESLQGLCYVDNLVMKDCRLVNTTRAFEYSTVDVDAHGTIDSVVNPSGGLIRADRIGTLVMEPERVDPSRTTIITGDDSRKETRA</sequence>
<dbReference type="InterPro" id="IPR011050">
    <property type="entry name" value="Pectin_lyase_fold/virulence"/>
</dbReference>
<evidence type="ECO:0000313" key="3">
    <source>
        <dbReference type="Proteomes" id="UP000441772"/>
    </source>
</evidence>
<dbReference type="EMBL" id="WBVT01000008">
    <property type="protein sequence ID" value="KAB7790678.1"/>
    <property type="molecule type" value="Genomic_DNA"/>
</dbReference>
<dbReference type="SUPFAM" id="SSF51126">
    <property type="entry name" value="Pectin lyase-like"/>
    <property type="match status" value="1"/>
</dbReference>